<evidence type="ECO:0000256" key="5">
    <source>
        <dbReference type="ARBA" id="ARBA00023136"/>
    </source>
</evidence>
<dbReference type="PANTHER" id="PTHR30606">
    <property type="entry name" value="LIPID A BIOSYNTHESIS LAUROYL ACYLTRANSFERASE"/>
    <property type="match status" value="1"/>
</dbReference>
<evidence type="ECO:0000313" key="9">
    <source>
        <dbReference type="Proteomes" id="UP000622707"/>
    </source>
</evidence>
<dbReference type="GO" id="GO:0016746">
    <property type="term" value="F:acyltransferase activity"/>
    <property type="evidence" value="ECO:0007669"/>
    <property type="project" value="UniProtKB-KW"/>
</dbReference>
<dbReference type="EMBL" id="JAEQND010000019">
    <property type="protein sequence ID" value="MBL0428516.1"/>
    <property type="molecule type" value="Genomic_DNA"/>
</dbReference>
<proteinExistence type="predicted"/>
<dbReference type="InterPro" id="IPR004960">
    <property type="entry name" value="LipA_acyltrans"/>
</dbReference>
<evidence type="ECO:0000256" key="4">
    <source>
        <dbReference type="ARBA" id="ARBA00022679"/>
    </source>
</evidence>
<organism evidence="8 9">
    <name type="scientific">Ramlibacter alkalitolerans</name>
    <dbReference type="NCBI Taxonomy" id="2039631"/>
    <lineage>
        <taxon>Bacteria</taxon>
        <taxon>Pseudomonadati</taxon>
        <taxon>Pseudomonadota</taxon>
        <taxon>Betaproteobacteria</taxon>
        <taxon>Burkholderiales</taxon>
        <taxon>Comamonadaceae</taxon>
        <taxon>Ramlibacter</taxon>
    </lineage>
</organism>
<evidence type="ECO:0000313" key="8">
    <source>
        <dbReference type="EMBL" id="MBL0428516.1"/>
    </source>
</evidence>
<feature type="transmembrane region" description="Helical" evidence="7">
    <location>
        <begin position="21"/>
        <end position="48"/>
    </location>
</feature>
<keyword evidence="6 8" id="KW-0012">Acyltransferase</keyword>
<comment type="caution">
    <text evidence="8">The sequence shown here is derived from an EMBL/GenBank/DDBJ whole genome shotgun (WGS) entry which is preliminary data.</text>
</comment>
<dbReference type="Proteomes" id="UP000622707">
    <property type="component" value="Unassembled WGS sequence"/>
</dbReference>
<dbReference type="CDD" id="cd07984">
    <property type="entry name" value="LPLAT_LABLAT-like"/>
    <property type="match status" value="1"/>
</dbReference>
<keyword evidence="7" id="KW-0812">Transmembrane</keyword>
<evidence type="ECO:0000256" key="2">
    <source>
        <dbReference type="ARBA" id="ARBA00022475"/>
    </source>
</evidence>
<protein>
    <submittedName>
        <fullName evidence="8">Lysophospholipid acyltransferase family protein</fullName>
    </submittedName>
</protein>
<keyword evidence="7" id="KW-1133">Transmembrane helix</keyword>
<gene>
    <name evidence="8" type="ORF">JI746_25650</name>
</gene>
<name>A0ABS1JWP1_9BURK</name>
<evidence type="ECO:0000256" key="7">
    <source>
        <dbReference type="SAM" id="Phobius"/>
    </source>
</evidence>
<keyword evidence="5 7" id="KW-0472">Membrane</keyword>
<dbReference type="PANTHER" id="PTHR30606:SF10">
    <property type="entry name" value="PHOSPHATIDYLINOSITOL MANNOSIDE ACYLTRANSFERASE"/>
    <property type="match status" value="1"/>
</dbReference>
<evidence type="ECO:0000256" key="3">
    <source>
        <dbReference type="ARBA" id="ARBA00022519"/>
    </source>
</evidence>
<keyword evidence="3" id="KW-0997">Cell inner membrane</keyword>
<evidence type="ECO:0000256" key="6">
    <source>
        <dbReference type="ARBA" id="ARBA00023315"/>
    </source>
</evidence>
<dbReference type="Pfam" id="PF03279">
    <property type="entry name" value="Lip_A_acyltrans"/>
    <property type="match status" value="1"/>
</dbReference>
<sequence length="310" mass="34139">MTPAQEAPDLGRRLRRARRRMLFLGLRALLRVIGFGGIGVVGSVAGALQFHFARRQRRRIEHDMALALGRPPGDPAVRALLREAYRVNNTAVLETLAMFDRHLDEQQLGERCEIAGLDELRSAMAAGRGAILLATHAGNAALLPVKLAHAGWAVSVVYREARMMSAGFLQAGLERYGIEGILANTGLRAYGQMLAALKQGRIVFLMMDQGVRAPRDGLPVRFLGKEAAMPAGPSQLARAARAPLLPVVTTAARPLWHFTIRPPVTLGQGPIESDVETLARLTERQILDYPHLWSWHQRRWRKIAPGPVHP</sequence>
<keyword evidence="4" id="KW-0808">Transferase</keyword>
<dbReference type="RefSeq" id="WP_201693161.1">
    <property type="nucleotide sequence ID" value="NZ_JAEQND010000019.1"/>
</dbReference>
<reference evidence="8 9" key="1">
    <citation type="journal article" date="2017" name="Int. J. Syst. Evol. Microbiol.">
        <title>Ramlibacter alkalitolerans sp. nov., alkali-tolerant bacterium isolated from soil of ginseng.</title>
        <authorList>
            <person name="Lee D.H."/>
            <person name="Cha C.J."/>
        </authorList>
    </citation>
    <scope>NUCLEOTIDE SEQUENCE [LARGE SCALE GENOMIC DNA]</scope>
    <source>
        <strain evidence="8 9">KACC 19305</strain>
    </source>
</reference>
<accession>A0ABS1JWP1</accession>
<evidence type="ECO:0000256" key="1">
    <source>
        <dbReference type="ARBA" id="ARBA00004533"/>
    </source>
</evidence>
<comment type="subcellular location">
    <subcellularLocation>
        <location evidence="1">Cell inner membrane</location>
    </subcellularLocation>
</comment>
<keyword evidence="9" id="KW-1185">Reference proteome</keyword>
<keyword evidence="2" id="KW-1003">Cell membrane</keyword>